<evidence type="ECO:0000313" key="3">
    <source>
        <dbReference type="Proteomes" id="UP000650424"/>
    </source>
</evidence>
<evidence type="ECO:0000313" key="2">
    <source>
        <dbReference type="EMBL" id="MBC3920032.1"/>
    </source>
</evidence>
<comment type="caution">
    <text evidence="2">The sequence shown here is derived from an EMBL/GenBank/DDBJ whole genome shotgun (WGS) entry which is preliminary data.</text>
</comment>
<sequence length="152" mass="16532">MMNNDAPDNGDFAAYLKNLDKSGKTKTPSDTVTNASLPVFQNSDGEDLTGQELAELPPISDDDLLQQALACEGVSNEYDLDDRGEHQTNDEIGPTDAPENTQTPLAFLGEHALELADQPTPEELDEIPAISDEELIQQALAHPRDNEDISQE</sequence>
<reference evidence="2 3" key="1">
    <citation type="submission" date="2020-08" db="EMBL/GenBank/DDBJ databases">
        <title>Novel species isolated from subtropical streams in China.</title>
        <authorList>
            <person name="Lu H."/>
        </authorList>
    </citation>
    <scope>NUCLEOTIDE SEQUENCE [LARGE SCALE GENOMIC DNA]</scope>
    <source>
        <strain evidence="2 3">CY18W</strain>
    </source>
</reference>
<evidence type="ECO:0000256" key="1">
    <source>
        <dbReference type="SAM" id="MobiDB-lite"/>
    </source>
</evidence>
<gene>
    <name evidence="2" type="ORF">H8L32_21365</name>
</gene>
<accession>A0ABR6ZVX8</accession>
<feature type="region of interest" description="Disordered" evidence="1">
    <location>
        <begin position="21"/>
        <end position="45"/>
    </location>
</feature>
<name>A0ABR6ZVX8_9BURK</name>
<proteinExistence type="predicted"/>
<dbReference type="Proteomes" id="UP000650424">
    <property type="component" value="Unassembled WGS sequence"/>
</dbReference>
<protein>
    <submittedName>
        <fullName evidence="2">Uncharacterized protein</fullName>
    </submittedName>
</protein>
<keyword evidence="3" id="KW-1185">Reference proteome</keyword>
<feature type="compositionally biased region" description="Polar residues" evidence="1">
    <location>
        <begin position="25"/>
        <end position="43"/>
    </location>
</feature>
<dbReference type="EMBL" id="JACOGF010000013">
    <property type="protein sequence ID" value="MBC3920032.1"/>
    <property type="molecule type" value="Genomic_DNA"/>
</dbReference>
<organism evidence="2 3">
    <name type="scientific">Undibacterium hunanense</name>
    <dbReference type="NCBI Taxonomy" id="2762292"/>
    <lineage>
        <taxon>Bacteria</taxon>
        <taxon>Pseudomonadati</taxon>
        <taxon>Pseudomonadota</taxon>
        <taxon>Betaproteobacteria</taxon>
        <taxon>Burkholderiales</taxon>
        <taxon>Oxalobacteraceae</taxon>
        <taxon>Undibacterium</taxon>
    </lineage>
</organism>
<feature type="region of interest" description="Disordered" evidence="1">
    <location>
        <begin position="77"/>
        <end position="104"/>
    </location>
</feature>